<dbReference type="GO" id="GO:0003700">
    <property type="term" value="F:DNA-binding transcription factor activity"/>
    <property type="evidence" value="ECO:0007669"/>
    <property type="project" value="InterPro"/>
</dbReference>
<evidence type="ECO:0000259" key="2">
    <source>
        <dbReference type="PROSITE" id="PS50937"/>
    </source>
</evidence>
<dbReference type="Pfam" id="PF13411">
    <property type="entry name" value="MerR_1"/>
    <property type="match status" value="1"/>
</dbReference>
<evidence type="ECO:0000313" key="3">
    <source>
        <dbReference type="EMBL" id="HIY66561.1"/>
    </source>
</evidence>
<dbReference type="EMBL" id="DXDC01000298">
    <property type="protein sequence ID" value="HIY66561.1"/>
    <property type="molecule type" value="Genomic_DNA"/>
</dbReference>
<reference evidence="3" key="1">
    <citation type="journal article" date="2021" name="PeerJ">
        <title>Extensive microbial diversity within the chicken gut microbiome revealed by metagenomics and culture.</title>
        <authorList>
            <person name="Gilroy R."/>
            <person name="Ravi A."/>
            <person name="Getino M."/>
            <person name="Pursley I."/>
            <person name="Horton D.L."/>
            <person name="Alikhan N.F."/>
            <person name="Baker D."/>
            <person name="Gharbi K."/>
            <person name="Hall N."/>
            <person name="Watson M."/>
            <person name="Adriaenssens E.M."/>
            <person name="Foster-Nyarko E."/>
            <person name="Jarju S."/>
            <person name="Secka A."/>
            <person name="Antonio M."/>
            <person name="Oren A."/>
            <person name="Chaudhuri R.R."/>
            <person name="La Ragione R."/>
            <person name="Hildebrand F."/>
            <person name="Pallen M.J."/>
        </authorList>
    </citation>
    <scope>NUCLEOTIDE SEQUENCE</scope>
    <source>
        <strain evidence="3">ChiGjej1B1-98</strain>
    </source>
</reference>
<sequence length="115" mass="12861">MRIGELSRRSGASVRSLRYYESRGLISAERSTSGQRHFSEDAVARVETIRRLLAAGLGTATIADVLPCVADPATQTTVLTQRLINERDKLTEDIEQRIETRDALERLIQQAPRLP</sequence>
<evidence type="ECO:0000313" key="4">
    <source>
        <dbReference type="Proteomes" id="UP000824005"/>
    </source>
</evidence>
<dbReference type="InterPro" id="IPR009061">
    <property type="entry name" value="DNA-bd_dom_put_sf"/>
</dbReference>
<dbReference type="PANTHER" id="PTHR30204">
    <property type="entry name" value="REDOX-CYCLING DRUG-SENSING TRANSCRIPTIONAL ACTIVATOR SOXR"/>
    <property type="match status" value="1"/>
</dbReference>
<comment type="caution">
    <text evidence="3">The sequence shown here is derived from an EMBL/GenBank/DDBJ whole genome shotgun (WGS) entry which is preliminary data.</text>
</comment>
<organism evidence="3 4">
    <name type="scientific">Candidatus Agrococcus pullicola</name>
    <dbReference type="NCBI Taxonomy" id="2838429"/>
    <lineage>
        <taxon>Bacteria</taxon>
        <taxon>Bacillati</taxon>
        <taxon>Actinomycetota</taxon>
        <taxon>Actinomycetes</taxon>
        <taxon>Micrococcales</taxon>
        <taxon>Microbacteriaceae</taxon>
        <taxon>Agrococcus</taxon>
    </lineage>
</organism>
<feature type="domain" description="HTH merR-type" evidence="2">
    <location>
        <begin position="1"/>
        <end position="68"/>
    </location>
</feature>
<proteinExistence type="predicted"/>
<evidence type="ECO:0000256" key="1">
    <source>
        <dbReference type="ARBA" id="ARBA00023125"/>
    </source>
</evidence>
<dbReference type="PROSITE" id="PS50937">
    <property type="entry name" value="HTH_MERR_2"/>
    <property type="match status" value="1"/>
</dbReference>
<dbReference type="Gene3D" id="1.10.1660.10">
    <property type="match status" value="1"/>
</dbReference>
<keyword evidence="1" id="KW-0238">DNA-binding</keyword>
<dbReference type="SMART" id="SM00422">
    <property type="entry name" value="HTH_MERR"/>
    <property type="match status" value="1"/>
</dbReference>
<gene>
    <name evidence="3" type="ORF">H9830_09825</name>
</gene>
<dbReference type="AlphaFoldDB" id="A0A9D1YWH2"/>
<name>A0A9D1YWH2_9MICO</name>
<dbReference type="SUPFAM" id="SSF46955">
    <property type="entry name" value="Putative DNA-binding domain"/>
    <property type="match status" value="1"/>
</dbReference>
<accession>A0A9D1YWH2</accession>
<protein>
    <submittedName>
        <fullName evidence="3">MerR family transcriptional regulator</fullName>
    </submittedName>
</protein>
<dbReference type="InterPro" id="IPR047057">
    <property type="entry name" value="MerR_fam"/>
</dbReference>
<dbReference type="PRINTS" id="PR00040">
    <property type="entry name" value="HTHMERR"/>
</dbReference>
<dbReference type="PANTHER" id="PTHR30204:SF97">
    <property type="entry name" value="MERR FAMILY REGULATORY PROTEIN"/>
    <property type="match status" value="1"/>
</dbReference>
<dbReference type="Proteomes" id="UP000824005">
    <property type="component" value="Unassembled WGS sequence"/>
</dbReference>
<dbReference type="GO" id="GO:0003677">
    <property type="term" value="F:DNA binding"/>
    <property type="evidence" value="ECO:0007669"/>
    <property type="project" value="UniProtKB-KW"/>
</dbReference>
<dbReference type="InterPro" id="IPR000551">
    <property type="entry name" value="MerR-type_HTH_dom"/>
</dbReference>
<reference evidence="3" key="2">
    <citation type="submission" date="2021-04" db="EMBL/GenBank/DDBJ databases">
        <authorList>
            <person name="Gilroy R."/>
        </authorList>
    </citation>
    <scope>NUCLEOTIDE SEQUENCE</scope>
    <source>
        <strain evidence="3">ChiGjej1B1-98</strain>
    </source>
</reference>